<dbReference type="AlphaFoldDB" id="A0A8H5CJP8"/>
<protein>
    <submittedName>
        <fullName evidence="1">Uncharacterized protein</fullName>
    </submittedName>
</protein>
<evidence type="ECO:0000313" key="2">
    <source>
        <dbReference type="Proteomes" id="UP000559256"/>
    </source>
</evidence>
<evidence type="ECO:0000313" key="1">
    <source>
        <dbReference type="EMBL" id="KAF5342992.1"/>
    </source>
</evidence>
<keyword evidence="2" id="KW-1185">Reference proteome</keyword>
<gene>
    <name evidence="1" type="ORF">D9758_013702</name>
</gene>
<dbReference type="Proteomes" id="UP000559256">
    <property type="component" value="Unassembled WGS sequence"/>
</dbReference>
<name>A0A8H5CJP8_9AGAR</name>
<dbReference type="EMBL" id="JAACJM010000151">
    <property type="protein sequence ID" value="KAF5342992.1"/>
    <property type="molecule type" value="Genomic_DNA"/>
</dbReference>
<accession>A0A8H5CJP8</accession>
<comment type="caution">
    <text evidence="1">The sequence shown here is derived from an EMBL/GenBank/DDBJ whole genome shotgun (WGS) entry which is preliminary data.</text>
</comment>
<reference evidence="1 2" key="1">
    <citation type="journal article" date="2020" name="ISME J.">
        <title>Uncovering the hidden diversity of litter-decomposition mechanisms in mushroom-forming fungi.</title>
        <authorList>
            <person name="Floudas D."/>
            <person name="Bentzer J."/>
            <person name="Ahren D."/>
            <person name="Johansson T."/>
            <person name="Persson P."/>
            <person name="Tunlid A."/>
        </authorList>
    </citation>
    <scope>NUCLEOTIDE SEQUENCE [LARGE SCALE GENOMIC DNA]</scope>
    <source>
        <strain evidence="1 2">CBS 291.85</strain>
    </source>
</reference>
<organism evidence="1 2">
    <name type="scientific">Tetrapyrgos nigripes</name>
    <dbReference type="NCBI Taxonomy" id="182062"/>
    <lineage>
        <taxon>Eukaryota</taxon>
        <taxon>Fungi</taxon>
        <taxon>Dikarya</taxon>
        <taxon>Basidiomycota</taxon>
        <taxon>Agaricomycotina</taxon>
        <taxon>Agaricomycetes</taxon>
        <taxon>Agaricomycetidae</taxon>
        <taxon>Agaricales</taxon>
        <taxon>Marasmiineae</taxon>
        <taxon>Marasmiaceae</taxon>
        <taxon>Tetrapyrgos</taxon>
    </lineage>
</organism>
<proteinExistence type="predicted"/>
<sequence length="60" mass="6769">MYTSLLLGTLEYFVHAVHARTSNSFKFDFLVIIKLEKHVSLGERAAFSFQDFSTTVSIGP</sequence>